<accession>A0ACC0VYE2</accession>
<dbReference type="Proteomes" id="UP001163321">
    <property type="component" value="Chromosome 6"/>
</dbReference>
<reference evidence="1 2" key="1">
    <citation type="journal article" date="2022" name="bioRxiv">
        <title>The genome of the oomycete Peronosclerospora sorghi, a cosmopolitan pathogen of maize and sorghum, is inflated with dispersed pseudogenes.</title>
        <authorList>
            <person name="Fletcher K."/>
            <person name="Martin F."/>
            <person name="Isakeit T."/>
            <person name="Cavanaugh K."/>
            <person name="Magill C."/>
            <person name="Michelmore R."/>
        </authorList>
    </citation>
    <scope>NUCLEOTIDE SEQUENCE [LARGE SCALE GENOMIC DNA]</scope>
    <source>
        <strain evidence="1">P6</strain>
    </source>
</reference>
<dbReference type="EMBL" id="CM047585">
    <property type="protein sequence ID" value="KAI9910476.1"/>
    <property type="molecule type" value="Genomic_DNA"/>
</dbReference>
<organism evidence="1 2">
    <name type="scientific">Peronosclerospora sorghi</name>
    <dbReference type="NCBI Taxonomy" id="230839"/>
    <lineage>
        <taxon>Eukaryota</taxon>
        <taxon>Sar</taxon>
        <taxon>Stramenopiles</taxon>
        <taxon>Oomycota</taxon>
        <taxon>Peronosporomycetes</taxon>
        <taxon>Peronosporales</taxon>
        <taxon>Peronosporaceae</taxon>
        <taxon>Peronosclerospora</taxon>
    </lineage>
</organism>
<gene>
    <name evidence="1" type="ORF">PsorP6_010659</name>
</gene>
<protein>
    <submittedName>
        <fullName evidence="1">Uncharacterized protein</fullName>
    </submittedName>
</protein>
<sequence>MPADFFASATSVDPRPSILLLDEQQQRLLREGSRHHSRIDEHELSPQQPSLREGDTNESSRDEDGGPQPRAEVMPNGLFVPTTPPMLSLPQTRSSLAPPPPAPTYLRTDFTTGRYKPRHGQGDAPSRPMPPISIKETRSDRNEKSFSGPFDLEPSAMPFISSTDDPKDDRPDPSRDFRGPRSNLKLSVRYMILGAVVGIGLGIVFTRVGVSDVAAQWIALPGDLFLRAINALVLPYVFCSVAVAVGDIVCAGKVSLIGLRTFKIFAMGWIVSTSLGLCVALAYRSHFQLQEQFASPSANAVGLSCANGLMLEMQPNASVTCSAKSTHLSVRNAFVLTDVNNVLQTNKDAVMTNLTFTGQLMITLESVVPHNIFASLAGGDKLAVITFASALGALTGQRHVRQGGRVQYFYLVLLQLRNTLFLAMEWVISITPVAVVSTIAGSFALNQDAMQHLPHVYMYLVACVSAAALQLFVIYPFVIFVLARCNPYSHMHHMARSYLFAFGSSSSLATAPVTLGCVQKAGVCSRSIYTFVISVGVAANFSGSGWYFPIGAIFLAESSGHGDQVTLLRLVAIFFLTLVACAAVPPVPYGGMVLMSTMYKTAFGVSTLPSTWVLFVAMDAFADRLATICNVNDDIMALRLIAENSDETVTGDQ</sequence>
<name>A0ACC0VYE2_9STRA</name>
<keyword evidence="2" id="KW-1185">Reference proteome</keyword>
<comment type="caution">
    <text evidence="1">The sequence shown here is derived from an EMBL/GenBank/DDBJ whole genome shotgun (WGS) entry which is preliminary data.</text>
</comment>
<proteinExistence type="predicted"/>
<evidence type="ECO:0000313" key="1">
    <source>
        <dbReference type="EMBL" id="KAI9910476.1"/>
    </source>
</evidence>
<evidence type="ECO:0000313" key="2">
    <source>
        <dbReference type="Proteomes" id="UP001163321"/>
    </source>
</evidence>